<evidence type="ECO:0000259" key="2">
    <source>
        <dbReference type="PROSITE" id="PS50198"/>
    </source>
</evidence>
<dbReference type="Pfam" id="PF00639">
    <property type="entry name" value="Rotamase"/>
    <property type="match status" value="1"/>
</dbReference>
<feature type="domain" description="PpiC" evidence="2">
    <location>
        <begin position="137"/>
        <end position="239"/>
    </location>
</feature>
<dbReference type="Pfam" id="PF13616">
    <property type="entry name" value="Rotamase_3"/>
    <property type="match status" value="1"/>
</dbReference>
<dbReference type="Gene3D" id="3.10.50.40">
    <property type="match status" value="2"/>
</dbReference>
<dbReference type="PANTHER" id="PTHR47245">
    <property type="entry name" value="PEPTIDYLPROLYL ISOMERASE"/>
    <property type="match status" value="1"/>
</dbReference>
<dbReference type="PROSITE" id="PS50198">
    <property type="entry name" value="PPIC_PPIASE_2"/>
    <property type="match status" value="2"/>
</dbReference>
<gene>
    <name evidence="3" type="ORF">CLW00_103360</name>
</gene>
<keyword evidence="1" id="KW-0697">Rotamase</keyword>
<accession>A0A2T0WR99</accession>
<keyword evidence="1 3" id="KW-0413">Isomerase</keyword>
<dbReference type="GO" id="GO:0003755">
    <property type="term" value="F:peptidyl-prolyl cis-trans isomerase activity"/>
    <property type="evidence" value="ECO:0007669"/>
    <property type="project" value="UniProtKB-KW"/>
</dbReference>
<reference evidence="3 4" key="1">
    <citation type="submission" date="2018-03" db="EMBL/GenBank/DDBJ databases">
        <title>Genomic Encyclopedia of Archaeal and Bacterial Type Strains, Phase II (KMG-II): from individual species to whole genera.</title>
        <authorList>
            <person name="Goeker M."/>
        </authorList>
    </citation>
    <scope>NUCLEOTIDE SEQUENCE [LARGE SCALE GENOMIC DNA]</scope>
    <source>
        <strain evidence="3 4">DSM 27929</strain>
    </source>
</reference>
<comment type="caution">
    <text evidence="3">The sequence shown here is derived from an EMBL/GenBank/DDBJ whole genome shotgun (WGS) entry which is preliminary data.</text>
</comment>
<feature type="domain" description="PpiC" evidence="2">
    <location>
        <begin position="244"/>
        <end position="347"/>
    </location>
</feature>
<protein>
    <submittedName>
        <fullName evidence="3">Peptidyl-prolyl cis-trans isomerase SurA</fullName>
    </submittedName>
</protein>
<dbReference type="InterPro" id="IPR000297">
    <property type="entry name" value="PPIase_PpiC"/>
</dbReference>
<sequence>MSHFMNQKYFWYSILFVAFSCSPKATVVKEESQEEKRQELLTIDGEEIYPEEFLYLLSKNREFQENDKKLSPEELEENFNLFVNYKLKVKEAEKIGLDTLEDFRKEFDMFKQDLIKPYLIQNSLQEGELQKAYNRMNETIKASHILLQFPANASREDSVAVLRMALKLKADAEQGADFNQLAFEHSDDPSAKDNGGSLGYFTSLQMVHQFEDAAYSLDIGEISDPVLTNFGYHIIKLEDRKPNPGEIRVSHILVRSQQGDPVSEERALRKVGDIYAELQKPESLWEEVCEMYSEDLGSKNSGGKLPWIGLGSVIPEFERAAFGLSEIGEISSPVKTPYGYHIIRLEERKPIASFEEMEPQIKSRILRDSRSSLIQSQVTAMQKSRYSFAENENIIDEVRTIVDADLRNAREKIEAANLSDSLLFHTNLDSKSVADFMEFLQTERIQTRPGSVNDFSSSYDKFVEVSLNKTEEKDLAENNEEYKMLLQEYRDGILLFSLMNEKVWQKALQDEDGQLQFYEDNKDKYQWKDRVEAIIVNMGVEEYTNSVRRFLTGKVYKKDLADRLENTFLLDNPLAFTMDENSFEIESHPILSKADLSKNFQELKINNKTTFVIIGQRIPKGNKEFDETRGKVIQDYQEFLDKQMVASLRESYQVQINEDEKKKIYDRVVAD</sequence>
<dbReference type="EMBL" id="PVTR01000003">
    <property type="protein sequence ID" value="PRY89238.1"/>
    <property type="molecule type" value="Genomic_DNA"/>
</dbReference>
<evidence type="ECO:0000313" key="3">
    <source>
        <dbReference type="EMBL" id="PRY89238.1"/>
    </source>
</evidence>
<dbReference type="Proteomes" id="UP000238157">
    <property type="component" value="Unassembled WGS sequence"/>
</dbReference>
<organism evidence="3 4">
    <name type="scientific">Mongoliibacter ruber</name>
    <dbReference type="NCBI Taxonomy" id="1750599"/>
    <lineage>
        <taxon>Bacteria</taxon>
        <taxon>Pseudomonadati</taxon>
        <taxon>Bacteroidota</taxon>
        <taxon>Cytophagia</taxon>
        <taxon>Cytophagales</taxon>
        <taxon>Cyclobacteriaceae</taxon>
        <taxon>Mongoliibacter</taxon>
    </lineage>
</organism>
<name>A0A2T0WR99_9BACT</name>
<dbReference type="InterPro" id="IPR050245">
    <property type="entry name" value="PrsA_foldase"/>
</dbReference>
<dbReference type="InterPro" id="IPR046357">
    <property type="entry name" value="PPIase_dom_sf"/>
</dbReference>
<proteinExistence type="predicted"/>
<evidence type="ECO:0000256" key="1">
    <source>
        <dbReference type="PROSITE-ProRule" id="PRU00278"/>
    </source>
</evidence>
<evidence type="ECO:0000313" key="4">
    <source>
        <dbReference type="Proteomes" id="UP000238157"/>
    </source>
</evidence>
<dbReference type="PANTHER" id="PTHR47245:SF2">
    <property type="entry name" value="PEPTIDYL-PROLYL CIS-TRANS ISOMERASE HP_0175-RELATED"/>
    <property type="match status" value="1"/>
</dbReference>
<keyword evidence="4" id="KW-1185">Reference proteome</keyword>
<dbReference type="SUPFAM" id="SSF54534">
    <property type="entry name" value="FKBP-like"/>
    <property type="match status" value="2"/>
</dbReference>
<dbReference type="AlphaFoldDB" id="A0A2T0WR99"/>